<sequence>MSSSRFSPPPTYDARLPTSLTPYLQLPHLLSLTWLAYPILSLLFVAFRLQISLKDAQESLASAKDNLLASCKAAEEAATSAASMPRFMAIATNKQFADAANGSINAARATLVMALTVMEAIINFIIDLYRSTFLCFLELVVRGGLALLIGAANELNELLQSATNALRGSIQNDIASVNNAISTAIDGINRINPFSDIPKPTIPVPNLDGLNIALPDSFTQALTNLNASIPSVAQLKDSMQDVINTPFELLKKDINDTFAGISFEPSGMPVPQQSRITFCNDLDMSVVDDLSRDFVKMAKIGVIILILIALFLTGLNCLLTWYKWRCMKSHLEYTRQAWMTDPTIVHTKTSTTPQVVLTDHNLMMLQANSEHPLITRIMNQISSRFRLSTTQHIHTNWFLNYIFHAPALACLLIGIIGILSIQVQLLALGPLVAKYDERAAAATANFTDTITNSINNNMYNQSAAYANEVNAQVDAFQSQINDGVFGWVNVTTTSINSTINNFYSDIEKAVATVFNGTILETPANEFLRCFLGTKVDAIENALTFLHDNLHVDMPRVNQSVLILSPESVKEATQPIALAASGGSEGDGNGEGLIPKLVRSYTERLKSERIMFAIFLAIWGFVVLMGLAVVIWHSFVKPFVHERGRKKWEQEQRSGVEGISPFTGGLAADEKGSSDKVYRSFSPLPSPRASAFKPFWASRSNSPEDKISPSSSQESVTRVFHNTPKSEKRKTNKLLAVGKKAMAGRGERLKPDGSSDVAIPLSPSAAESNRDGEERNTVWYGRMTSFLQRKKSQASTVDIWDKEPAKTPTTANPVVEKPKLRVYTQRALDKYGPPPPEEVNRSRWSVTPKTANSGWESMMSPNSNNVPYTPLSTTAPPLPKVVIEPVSPRQQQFAMGVPIRPTNNNVPLDVRSYEEDPFMAVSEKTTLPAPIHPIPLYNGFDSRYPSPPKHPQLQNMYNQASPPPRQESPRLAQHSLAPPPHQAKDRHRRSSSLGASTWRVTNAMPGDIDASSASSIAPSAQDDLAITPVTRLLTTTHARHSSNVNPFITPFDDEHRVKIDQPSGLGLRKSMQTNPFAPIAI</sequence>
<dbReference type="PANTHER" id="PTHR31030:SF1">
    <property type="entry name" value="PLASMA MEMBRANE FUSION PROTEIN PRM1"/>
    <property type="match status" value="1"/>
</dbReference>
<dbReference type="STRING" id="181874.A0A409Y730"/>
<keyword evidence="9" id="KW-0325">Glycoprotein</keyword>
<comment type="subcellular location">
    <subcellularLocation>
        <location evidence="2 10">Cell membrane</location>
        <topology evidence="2 10">Multi-pass membrane protein</topology>
    </subcellularLocation>
</comment>
<organism evidence="12 13">
    <name type="scientific">Panaeolus cyanescens</name>
    <dbReference type="NCBI Taxonomy" id="181874"/>
    <lineage>
        <taxon>Eukaryota</taxon>
        <taxon>Fungi</taxon>
        <taxon>Dikarya</taxon>
        <taxon>Basidiomycota</taxon>
        <taxon>Agaricomycotina</taxon>
        <taxon>Agaricomycetes</taxon>
        <taxon>Agaricomycetidae</taxon>
        <taxon>Agaricales</taxon>
        <taxon>Agaricineae</taxon>
        <taxon>Galeropsidaceae</taxon>
        <taxon>Panaeolus</taxon>
    </lineage>
</organism>
<keyword evidence="13" id="KW-1185">Reference proteome</keyword>
<evidence type="ECO:0000256" key="3">
    <source>
        <dbReference type="ARBA" id="ARBA00010780"/>
    </source>
</evidence>
<evidence type="ECO:0000256" key="8">
    <source>
        <dbReference type="ARBA" id="ARBA00023136"/>
    </source>
</evidence>
<evidence type="ECO:0000256" key="9">
    <source>
        <dbReference type="ARBA" id="ARBA00023180"/>
    </source>
</evidence>
<name>A0A409Y730_9AGAR</name>
<evidence type="ECO:0000256" key="10">
    <source>
        <dbReference type="RuleBase" id="RU366035"/>
    </source>
</evidence>
<dbReference type="GO" id="GO:0043332">
    <property type="term" value="C:mating projection tip"/>
    <property type="evidence" value="ECO:0007669"/>
    <property type="project" value="UniProtKB-UniRule"/>
</dbReference>
<keyword evidence="5 10" id="KW-0812">Transmembrane</keyword>
<dbReference type="GO" id="GO:0005886">
    <property type="term" value="C:plasma membrane"/>
    <property type="evidence" value="ECO:0007669"/>
    <property type="project" value="UniProtKB-SubCell"/>
</dbReference>
<comment type="function">
    <text evidence="1 10">Involved in cell fusion during mating by stabilizing the plasma membrane fusion event.</text>
</comment>
<dbReference type="AlphaFoldDB" id="A0A409Y730"/>
<dbReference type="OrthoDB" id="10248838at2759"/>
<dbReference type="Proteomes" id="UP000284842">
    <property type="component" value="Unassembled WGS sequence"/>
</dbReference>
<accession>A0A409Y730</accession>
<keyword evidence="6 10" id="KW-0184">Conjugation</keyword>
<evidence type="ECO:0000313" key="12">
    <source>
        <dbReference type="EMBL" id="PPQ98789.1"/>
    </source>
</evidence>
<evidence type="ECO:0000256" key="2">
    <source>
        <dbReference type="ARBA" id="ARBA00004651"/>
    </source>
</evidence>
<evidence type="ECO:0000313" key="13">
    <source>
        <dbReference type="Proteomes" id="UP000284842"/>
    </source>
</evidence>
<evidence type="ECO:0000256" key="1">
    <source>
        <dbReference type="ARBA" id="ARBA00002512"/>
    </source>
</evidence>
<keyword evidence="4 10" id="KW-1003">Cell membrane</keyword>
<dbReference type="InterPro" id="IPR026777">
    <property type="entry name" value="PRM1"/>
</dbReference>
<gene>
    <name evidence="12" type="ORF">CVT24_003347</name>
</gene>
<evidence type="ECO:0000256" key="6">
    <source>
        <dbReference type="ARBA" id="ARBA00022971"/>
    </source>
</evidence>
<dbReference type="InParanoid" id="A0A409Y730"/>
<dbReference type="FunCoup" id="A0A409Y730">
    <property type="interactions" value="3"/>
</dbReference>
<dbReference type="GO" id="GO:0032220">
    <property type="term" value="P:plasma membrane fusion involved in cytogamy"/>
    <property type="evidence" value="ECO:0007669"/>
    <property type="project" value="TreeGrafter"/>
</dbReference>
<dbReference type="EMBL" id="NHTK01001376">
    <property type="protein sequence ID" value="PPQ98789.1"/>
    <property type="molecule type" value="Genomic_DNA"/>
</dbReference>
<keyword evidence="8 10" id="KW-0472">Membrane</keyword>
<feature type="transmembrane region" description="Helical" evidence="10">
    <location>
        <begin position="609"/>
        <end position="634"/>
    </location>
</feature>
<feature type="region of interest" description="Disordered" evidence="11">
    <location>
        <begin position="939"/>
        <end position="995"/>
    </location>
</feature>
<evidence type="ECO:0000256" key="5">
    <source>
        <dbReference type="ARBA" id="ARBA00022692"/>
    </source>
</evidence>
<dbReference type="PANTHER" id="PTHR31030">
    <property type="entry name" value="PLASMA MEMBRANE FUSION PROTEIN PRM1"/>
    <property type="match status" value="1"/>
</dbReference>
<feature type="region of interest" description="Disordered" evidence="11">
    <location>
        <begin position="645"/>
        <end position="670"/>
    </location>
</feature>
<comment type="caution">
    <text evidence="10">Lacks conserved residue(s) required for the propagation of feature annotation.</text>
</comment>
<evidence type="ECO:0000256" key="7">
    <source>
        <dbReference type="ARBA" id="ARBA00022989"/>
    </source>
</evidence>
<feature type="transmembrane region" description="Helical" evidence="10">
    <location>
        <begin position="26"/>
        <end position="47"/>
    </location>
</feature>
<protein>
    <recommendedName>
        <fullName evidence="10">Plasma membrane fusion protein PRM1</fullName>
    </recommendedName>
</protein>
<feature type="region of interest" description="Disordered" evidence="11">
    <location>
        <begin position="699"/>
        <end position="772"/>
    </location>
</feature>
<reference evidence="12 13" key="1">
    <citation type="journal article" date="2018" name="Evol. Lett.">
        <title>Horizontal gene cluster transfer increased hallucinogenic mushroom diversity.</title>
        <authorList>
            <person name="Reynolds H.T."/>
            <person name="Vijayakumar V."/>
            <person name="Gluck-Thaler E."/>
            <person name="Korotkin H.B."/>
            <person name="Matheny P.B."/>
            <person name="Slot J.C."/>
        </authorList>
    </citation>
    <scope>NUCLEOTIDE SEQUENCE [LARGE SCALE GENOMIC DNA]</scope>
    <source>
        <strain evidence="12 13">2629</strain>
    </source>
</reference>
<feature type="transmembrane region" description="Helical" evidence="10">
    <location>
        <begin position="300"/>
        <end position="322"/>
    </location>
</feature>
<comment type="similarity">
    <text evidence="3 10">Belongs to the PRM1 family.</text>
</comment>
<proteinExistence type="inferred from homology"/>
<evidence type="ECO:0000256" key="4">
    <source>
        <dbReference type="ARBA" id="ARBA00022475"/>
    </source>
</evidence>
<comment type="caution">
    <text evidence="12">The sequence shown here is derived from an EMBL/GenBank/DDBJ whole genome shotgun (WGS) entry which is preliminary data.</text>
</comment>
<feature type="transmembrane region" description="Helical" evidence="10">
    <location>
        <begin position="401"/>
        <end position="428"/>
    </location>
</feature>
<evidence type="ECO:0000256" key="11">
    <source>
        <dbReference type="SAM" id="MobiDB-lite"/>
    </source>
</evidence>
<keyword evidence="7 10" id="KW-1133">Transmembrane helix</keyword>